<evidence type="ECO:0000259" key="2">
    <source>
        <dbReference type="PROSITE" id="PS50943"/>
    </source>
</evidence>
<name>A0A916QGE3_9BACL</name>
<evidence type="ECO:0000313" key="3">
    <source>
        <dbReference type="EMBL" id="GFR38968.1"/>
    </source>
</evidence>
<keyword evidence="4" id="KW-1185">Reference proteome</keyword>
<evidence type="ECO:0000313" key="4">
    <source>
        <dbReference type="Proteomes" id="UP000654993"/>
    </source>
</evidence>
<dbReference type="Proteomes" id="UP000654993">
    <property type="component" value="Unassembled WGS sequence"/>
</dbReference>
<feature type="domain" description="HTH cro/C1-type" evidence="2">
    <location>
        <begin position="10"/>
        <end position="64"/>
    </location>
</feature>
<dbReference type="Pfam" id="PF01381">
    <property type="entry name" value="HTH_3"/>
    <property type="match status" value="1"/>
</dbReference>
<dbReference type="InterPro" id="IPR010982">
    <property type="entry name" value="Lambda_DNA-bd_dom_sf"/>
</dbReference>
<dbReference type="CDD" id="cd00093">
    <property type="entry name" value="HTH_XRE"/>
    <property type="match status" value="1"/>
</dbReference>
<dbReference type="GO" id="GO:0003677">
    <property type="term" value="F:DNA binding"/>
    <property type="evidence" value="ECO:0007669"/>
    <property type="project" value="UniProtKB-KW"/>
</dbReference>
<dbReference type="AlphaFoldDB" id="A0A916QGE3"/>
<dbReference type="PANTHER" id="PTHR46558">
    <property type="entry name" value="TRACRIPTIONAL REGULATORY PROTEIN-RELATED-RELATED"/>
    <property type="match status" value="1"/>
</dbReference>
<comment type="caution">
    <text evidence="3">The sequence shown here is derived from an EMBL/GenBank/DDBJ whole genome shotgun (WGS) entry which is preliminary data.</text>
</comment>
<dbReference type="SMART" id="SM00530">
    <property type="entry name" value="HTH_XRE"/>
    <property type="match status" value="1"/>
</dbReference>
<dbReference type="Gene3D" id="1.10.260.40">
    <property type="entry name" value="lambda repressor-like DNA-binding domains"/>
    <property type="match status" value="1"/>
</dbReference>
<gene>
    <name evidence="3" type="ORF">PRECH8_22640</name>
</gene>
<dbReference type="PANTHER" id="PTHR46558:SF11">
    <property type="entry name" value="HTH-TYPE TRANSCRIPTIONAL REGULATOR XRE"/>
    <property type="match status" value="1"/>
</dbReference>
<dbReference type="InterPro" id="IPR001387">
    <property type="entry name" value="Cro/C1-type_HTH"/>
</dbReference>
<accession>A0A916QGE3</accession>
<reference evidence="3" key="2">
    <citation type="journal article" date="2021" name="Data Brief">
        <title>Draft genome sequence data of the facultative, thermophilic, xylanolytic bacterium Paenibacillus sp. strain DA-C8.</title>
        <authorList>
            <person name="Chhe C."/>
            <person name="Uke A."/>
            <person name="Baramee S."/>
            <person name="Ungkulpasvich U."/>
            <person name="Tachaapaikoon C."/>
            <person name="Pason P."/>
            <person name="Waeonukul R."/>
            <person name="Ratanakhanokchai K."/>
            <person name="Kosugi A."/>
        </authorList>
    </citation>
    <scope>NUCLEOTIDE SEQUENCE</scope>
    <source>
        <strain evidence="3">DA-C8</strain>
    </source>
</reference>
<dbReference type="RefSeq" id="WP_200967183.1">
    <property type="nucleotide sequence ID" value="NZ_BMAQ01000031.1"/>
</dbReference>
<dbReference type="EMBL" id="BMAQ01000031">
    <property type="protein sequence ID" value="GFR38968.1"/>
    <property type="molecule type" value="Genomic_DNA"/>
</dbReference>
<evidence type="ECO:0000256" key="1">
    <source>
        <dbReference type="ARBA" id="ARBA00023125"/>
    </source>
</evidence>
<reference evidence="3" key="1">
    <citation type="submission" date="2020-08" db="EMBL/GenBank/DDBJ databases">
        <authorList>
            <person name="Uke A."/>
            <person name="Chhe C."/>
            <person name="Baramee S."/>
            <person name="Kosugi A."/>
        </authorList>
    </citation>
    <scope>NUCLEOTIDE SEQUENCE</scope>
    <source>
        <strain evidence="3">DA-C8</strain>
    </source>
</reference>
<dbReference type="SUPFAM" id="SSF47413">
    <property type="entry name" value="lambda repressor-like DNA-binding domains"/>
    <property type="match status" value="1"/>
</dbReference>
<keyword evidence="1" id="KW-0238">DNA-binding</keyword>
<sequence length="369" mass="42127">MPPIQFSTIFANRRKELKLTQEDVAQFVGVSRAAVSKWEQGLSYPDITLLPKLAMLLDLTIDSLLGYQPQLTVMRIAELYSELAQRFAKEEFAQVDEAIQQLIKEYYSCYPFLSKMAQLYLNYLLQSPDPPATADTILQLCSRVRQHSGDMYLINEVTAIEAATHLLLKQPQQVVEQLGSQPRIEFNHELLIASALAMMGDAAQAKRVLQVSAYQHLLSLFGALTELMALEKDRLSYVDVTVDRLEKLAGIFGVRELSIHTVLVFYLKAANVYAMQQNEEQAARMVERYLQTCKTLKFPLQFSGDDYFYLLQEWIDEEQTVMQQAPRDMDTIKRDLLAAVDANPLLAPLLQRKELAILYENVKHVLKEV</sequence>
<dbReference type="PROSITE" id="PS50943">
    <property type="entry name" value="HTH_CROC1"/>
    <property type="match status" value="1"/>
</dbReference>
<proteinExistence type="predicted"/>
<organism evidence="3 4">
    <name type="scientific">Insulibacter thermoxylanivorax</name>
    <dbReference type="NCBI Taxonomy" id="2749268"/>
    <lineage>
        <taxon>Bacteria</taxon>
        <taxon>Bacillati</taxon>
        <taxon>Bacillota</taxon>
        <taxon>Bacilli</taxon>
        <taxon>Bacillales</taxon>
        <taxon>Paenibacillaceae</taxon>
        <taxon>Insulibacter</taxon>
    </lineage>
</organism>
<protein>
    <submittedName>
        <fullName evidence="3">Transcriptional regulator</fullName>
    </submittedName>
</protein>